<keyword evidence="1" id="KW-0378">Hydrolase</keyword>
<evidence type="ECO:0000256" key="1">
    <source>
        <dbReference type="ARBA" id="ARBA00022801"/>
    </source>
</evidence>
<dbReference type="Pfam" id="PF00293">
    <property type="entry name" value="NUDIX"/>
    <property type="match status" value="1"/>
</dbReference>
<dbReference type="SUPFAM" id="SSF55811">
    <property type="entry name" value="Nudix"/>
    <property type="match status" value="1"/>
</dbReference>
<dbReference type="EMBL" id="MHRK01000055">
    <property type="protein sequence ID" value="OHA22292.1"/>
    <property type="molecule type" value="Genomic_DNA"/>
</dbReference>
<gene>
    <name evidence="3" type="ORF">A3C72_04305</name>
</gene>
<dbReference type="GO" id="GO:0004081">
    <property type="term" value="F:bis(5'-nucleosyl)-tetraphosphatase (asymmetrical) activity"/>
    <property type="evidence" value="ECO:0007669"/>
    <property type="project" value="TreeGrafter"/>
</dbReference>
<accession>A0A1G2MH21</accession>
<dbReference type="InterPro" id="IPR020084">
    <property type="entry name" value="NUDIX_hydrolase_CS"/>
</dbReference>
<name>A0A1G2MH21_9BACT</name>
<dbReference type="CDD" id="cd03674">
    <property type="entry name" value="NUDIX_Hydrolase"/>
    <property type="match status" value="1"/>
</dbReference>
<dbReference type="AlphaFoldDB" id="A0A1G2MH21"/>
<dbReference type="Gene3D" id="3.90.79.10">
    <property type="entry name" value="Nucleoside Triphosphate Pyrophosphohydrolase"/>
    <property type="match status" value="1"/>
</dbReference>
<dbReference type="GO" id="GO:0006754">
    <property type="term" value="P:ATP biosynthetic process"/>
    <property type="evidence" value="ECO:0007669"/>
    <property type="project" value="TreeGrafter"/>
</dbReference>
<dbReference type="PROSITE" id="PS00893">
    <property type="entry name" value="NUDIX_BOX"/>
    <property type="match status" value="1"/>
</dbReference>
<dbReference type="PROSITE" id="PS51462">
    <property type="entry name" value="NUDIX"/>
    <property type="match status" value="1"/>
</dbReference>
<evidence type="ECO:0000259" key="2">
    <source>
        <dbReference type="PROSITE" id="PS51462"/>
    </source>
</evidence>
<sequence>MDTVNSITNSINSSLCDGTTYKFFRQRLIDGLPTRDENPANHFCAYFLPFNPLNKKVFIVHHKKSGLWISPGGHMDKGETLLETLNREIMEELGIQNFFTSEPLPFLLTITPIENDVQPCKSHFDVWYLMPTDGNNFNIDPKEFNDTKWMTVAEADKIVTDAANRKALERVKLIK</sequence>
<dbReference type="Proteomes" id="UP000177130">
    <property type="component" value="Unassembled WGS sequence"/>
</dbReference>
<proteinExistence type="predicted"/>
<dbReference type="GO" id="GO:0006167">
    <property type="term" value="P:AMP biosynthetic process"/>
    <property type="evidence" value="ECO:0007669"/>
    <property type="project" value="TreeGrafter"/>
</dbReference>
<evidence type="ECO:0000313" key="4">
    <source>
        <dbReference type="Proteomes" id="UP000177130"/>
    </source>
</evidence>
<protein>
    <recommendedName>
        <fullName evidence="2">Nudix hydrolase domain-containing protein</fullName>
    </recommendedName>
</protein>
<dbReference type="PANTHER" id="PTHR21340:SF0">
    <property type="entry name" value="BIS(5'-NUCLEOSYL)-TETRAPHOSPHATASE [ASYMMETRICAL]"/>
    <property type="match status" value="1"/>
</dbReference>
<dbReference type="InterPro" id="IPR000086">
    <property type="entry name" value="NUDIX_hydrolase_dom"/>
</dbReference>
<evidence type="ECO:0000313" key="3">
    <source>
        <dbReference type="EMBL" id="OHA22292.1"/>
    </source>
</evidence>
<dbReference type="STRING" id="1802306.A3C72_04305"/>
<organism evidence="3 4">
    <name type="scientific">Candidatus Taylorbacteria bacterium RIFCSPHIGHO2_02_FULL_43_32b</name>
    <dbReference type="NCBI Taxonomy" id="1802306"/>
    <lineage>
        <taxon>Bacteria</taxon>
        <taxon>Candidatus Tayloriibacteriota</taxon>
    </lineage>
</organism>
<comment type="caution">
    <text evidence="3">The sequence shown here is derived from an EMBL/GenBank/DDBJ whole genome shotgun (WGS) entry which is preliminary data.</text>
</comment>
<feature type="domain" description="Nudix hydrolase" evidence="2">
    <location>
        <begin position="40"/>
        <end position="173"/>
    </location>
</feature>
<reference evidence="3 4" key="1">
    <citation type="journal article" date="2016" name="Nat. Commun.">
        <title>Thousands of microbial genomes shed light on interconnected biogeochemical processes in an aquifer system.</title>
        <authorList>
            <person name="Anantharaman K."/>
            <person name="Brown C.T."/>
            <person name="Hug L.A."/>
            <person name="Sharon I."/>
            <person name="Castelle C.J."/>
            <person name="Probst A.J."/>
            <person name="Thomas B.C."/>
            <person name="Singh A."/>
            <person name="Wilkins M.J."/>
            <person name="Karaoz U."/>
            <person name="Brodie E.L."/>
            <person name="Williams K.H."/>
            <person name="Hubbard S.S."/>
            <person name="Banfield J.F."/>
        </authorList>
    </citation>
    <scope>NUCLEOTIDE SEQUENCE [LARGE SCALE GENOMIC DNA]</scope>
</reference>
<dbReference type="PANTHER" id="PTHR21340">
    <property type="entry name" value="DIADENOSINE 5,5-P1,P4-TETRAPHOSPHATE PYROPHOSPHOHYDROLASE MUTT"/>
    <property type="match status" value="1"/>
</dbReference>
<dbReference type="InterPro" id="IPR015797">
    <property type="entry name" value="NUDIX_hydrolase-like_dom_sf"/>
</dbReference>
<dbReference type="InterPro" id="IPR051325">
    <property type="entry name" value="Nudix_hydrolase_domain"/>
</dbReference>